<dbReference type="AlphaFoldDB" id="A0A2S4HHH6"/>
<dbReference type="Pfam" id="PF12740">
    <property type="entry name" value="PETase"/>
    <property type="match status" value="1"/>
</dbReference>
<dbReference type="Gene3D" id="3.40.50.1820">
    <property type="entry name" value="alpha/beta hydrolase"/>
    <property type="match status" value="1"/>
</dbReference>
<dbReference type="GO" id="GO:0003847">
    <property type="term" value="F:1-alkyl-2-acetylglycerophosphocholine esterase activity"/>
    <property type="evidence" value="ECO:0007669"/>
    <property type="project" value="TreeGrafter"/>
</dbReference>
<protein>
    <recommendedName>
        <fullName evidence="4">PET hydrolase/cutinase-like domain-containing protein</fullName>
    </recommendedName>
</protein>
<keyword evidence="1" id="KW-0378">Hydrolase</keyword>
<evidence type="ECO:0000313" key="6">
    <source>
        <dbReference type="Proteomes" id="UP000237222"/>
    </source>
</evidence>
<dbReference type="PANTHER" id="PTHR10272:SF0">
    <property type="entry name" value="PLATELET-ACTIVATING FACTOR ACETYLHYDROLASE"/>
    <property type="match status" value="1"/>
</dbReference>
<dbReference type="Proteomes" id="UP000237222">
    <property type="component" value="Unassembled WGS sequence"/>
</dbReference>
<dbReference type="InterPro" id="IPR041127">
    <property type="entry name" value="PET_hydrolase/cutinase-like"/>
</dbReference>
<dbReference type="EMBL" id="PQGG01000016">
    <property type="protein sequence ID" value="POP53437.1"/>
    <property type="molecule type" value="Genomic_DNA"/>
</dbReference>
<dbReference type="GO" id="GO:0016042">
    <property type="term" value="P:lipid catabolic process"/>
    <property type="evidence" value="ECO:0007669"/>
    <property type="project" value="UniProtKB-KW"/>
</dbReference>
<dbReference type="InterPro" id="IPR029058">
    <property type="entry name" value="AB_hydrolase_fold"/>
</dbReference>
<dbReference type="OrthoDB" id="9814760at2"/>
<gene>
    <name evidence="5" type="ORF">C0068_07280</name>
</gene>
<proteinExistence type="predicted"/>
<dbReference type="SUPFAM" id="SSF53474">
    <property type="entry name" value="alpha/beta-Hydrolases"/>
    <property type="match status" value="1"/>
</dbReference>
<evidence type="ECO:0000256" key="2">
    <source>
        <dbReference type="ARBA" id="ARBA00022963"/>
    </source>
</evidence>
<keyword evidence="3" id="KW-0443">Lipid metabolism</keyword>
<accession>A0A2S4HHH6</accession>
<name>A0A2S4HHH6_9GAMM</name>
<evidence type="ECO:0000259" key="4">
    <source>
        <dbReference type="Pfam" id="PF12740"/>
    </source>
</evidence>
<sequence>MFKKILLFLVVLLLVAAAYLQFGHLPEPLPADTQSSQWLEKGIHDVSYFDVELVDDTRPTQPNGDYAGSNERHLQTRIWYPQDLVAPAPLLIYSHGFMSSRSGGSYLAEHFASHGYIVAAMDYPLTNMRAPGGPLVKDVVNQPADISFLIDQFVSWDTDTDTGHQFYERVDEKHIGVLGLSLGGMTSTMAAFHPRDADLRISAAISIAGPVFVFGPAFYESRNIPFMMIASPIDAMIDYQTNAATILPNVKGALLVTMNDASHTGFAAPGRYLRWLDNADLLGCSMVTRGLEKTADELWASEIGSPEEGVLVVPQTALCTTDPLPPAMNPIRQQWLTILAAFPFFESQFALSELRRKEASDYLLNTYPSEIPEVSVTRAAK</sequence>
<comment type="caution">
    <text evidence="5">The sequence shown here is derived from an EMBL/GenBank/DDBJ whole genome shotgun (WGS) entry which is preliminary data.</text>
</comment>
<dbReference type="PANTHER" id="PTHR10272">
    <property type="entry name" value="PLATELET-ACTIVATING FACTOR ACETYLHYDROLASE"/>
    <property type="match status" value="1"/>
</dbReference>
<reference evidence="5" key="1">
    <citation type="submission" date="2018-01" db="EMBL/GenBank/DDBJ databases">
        <authorList>
            <person name="Yu X.-D."/>
        </authorList>
    </citation>
    <scope>NUCLEOTIDE SEQUENCE</scope>
    <source>
        <strain evidence="5">ZX-21</strain>
    </source>
</reference>
<evidence type="ECO:0000313" key="5">
    <source>
        <dbReference type="EMBL" id="POP53437.1"/>
    </source>
</evidence>
<dbReference type="RefSeq" id="WP_103683832.1">
    <property type="nucleotide sequence ID" value="NZ_PQGG01000016.1"/>
</dbReference>
<organism evidence="5 6">
    <name type="scientific">Zhongshania marina</name>
    <dbReference type="NCBI Taxonomy" id="2304603"/>
    <lineage>
        <taxon>Bacteria</taxon>
        <taxon>Pseudomonadati</taxon>
        <taxon>Pseudomonadota</taxon>
        <taxon>Gammaproteobacteria</taxon>
        <taxon>Cellvibrionales</taxon>
        <taxon>Spongiibacteraceae</taxon>
        <taxon>Zhongshania</taxon>
    </lineage>
</organism>
<evidence type="ECO:0000256" key="3">
    <source>
        <dbReference type="ARBA" id="ARBA00023098"/>
    </source>
</evidence>
<feature type="domain" description="PET hydrolase/cutinase-like" evidence="4">
    <location>
        <begin position="76"/>
        <end position="263"/>
    </location>
</feature>
<keyword evidence="2" id="KW-0442">Lipid degradation</keyword>
<evidence type="ECO:0000256" key="1">
    <source>
        <dbReference type="ARBA" id="ARBA00022801"/>
    </source>
</evidence>